<dbReference type="EMBL" id="AP012057">
    <property type="protein sequence ID" value="BAN02595.1"/>
    <property type="molecule type" value="Genomic_DNA"/>
</dbReference>
<sequence length="87" mass="9508">MRVHELIDILTDQPPDAEVELAVIAPVEDSNEDITVDRYFVDGVLPWQDAEDDDGAEIADGDLTIWLVGGEEGDVNAFLDAIEQPDA</sequence>
<dbReference type="KEGG" id="aym:YM304_22810"/>
<gene>
    <name evidence="1" type="ORF">YM304_22810</name>
</gene>
<reference evidence="1 2" key="1">
    <citation type="journal article" date="2013" name="Int. J. Syst. Evol. Microbiol.">
        <title>Ilumatobacter nonamiense sp. nov. and Ilumatobacter coccineum sp. nov., isolated from seashore sand.</title>
        <authorList>
            <person name="Matsumoto A."/>
            <person name="Kasai H."/>
            <person name="Matsuo Y."/>
            <person name="Shizuri Y."/>
            <person name="Ichikawa N."/>
            <person name="Fujita N."/>
            <person name="Omura S."/>
            <person name="Takahashi Y."/>
        </authorList>
    </citation>
    <scope>NUCLEOTIDE SEQUENCE [LARGE SCALE GENOMIC DNA]</scope>
    <source>
        <strain evidence="2">NBRC 103263 / KCTC 29153 / YM16-304</strain>
    </source>
</reference>
<keyword evidence="2" id="KW-1185">Reference proteome</keyword>
<dbReference type="RefSeq" id="WP_015441842.1">
    <property type="nucleotide sequence ID" value="NC_020520.1"/>
</dbReference>
<dbReference type="Proteomes" id="UP000011863">
    <property type="component" value="Chromosome"/>
</dbReference>
<organism evidence="1 2">
    <name type="scientific">Ilumatobacter coccineus (strain NBRC 103263 / KCTC 29153 / YM16-304)</name>
    <dbReference type="NCBI Taxonomy" id="1313172"/>
    <lineage>
        <taxon>Bacteria</taxon>
        <taxon>Bacillati</taxon>
        <taxon>Actinomycetota</taxon>
        <taxon>Acidimicrobiia</taxon>
        <taxon>Acidimicrobiales</taxon>
        <taxon>Ilumatobacteraceae</taxon>
        <taxon>Ilumatobacter</taxon>
    </lineage>
</organism>
<dbReference type="OrthoDB" id="5244506at2"/>
<name>A0A6C7EBT5_ILUCY</name>
<evidence type="ECO:0000313" key="2">
    <source>
        <dbReference type="Proteomes" id="UP000011863"/>
    </source>
</evidence>
<dbReference type="AlphaFoldDB" id="A0A6C7EBT5"/>
<evidence type="ECO:0000313" key="1">
    <source>
        <dbReference type="EMBL" id="BAN02595.1"/>
    </source>
</evidence>
<accession>A0A6C7EBT5</accession>
<protein>
    <submittedName>
        <fullName evidence="1">Uncharacterized protein</fullName>
    </submittedName>
</protein>
<proteinExistence type="predicted"/>